<dbReference type="InterPro" id="IPR022121">
    <property type="entry name" value="Peptidase_M73_camelysin"/>
</dbReference>
<keyword evidence="3" id="KW-1185">Reference proteome</keyword>
<dbReference type="InterPro" id="IPR023833">
    <property type="entry name" value="Signal_pept_SipW-depend-type"/>
</dbReference>
<sequence length="208" mass="23124">MKNDLLKGEEIKLGIKKKLGMGVASAALGIALIGGGTFAYFSDTVTTQNTFAAGTLDLSVNPEAVINIDNIKPGDTMTREFILENNGSLKIANINLVTNYTVNDAANDNVEDFGKHIRVNFLWNWDKESEPIFETTLYELQNMDPDVVKRDLWDPLWAQKGGIEPGQSNELWVQFEFIDNGEEQNAYQGDSLSLEWIFNATQGEGENL</sequence>
<name>A0ABU0AAR9_9BACI</name>
<keyword evidence="1" id="KW-1133">Transmembrane helix</keyword>
<evidence type="ECO:0000313" key="3">
    <source>
        <dbReference type="Proteomes" id="UP001238088"/>
    </source>
</evidence>
<dbReference type="NCBIfam" id="TIGR04088">
    <property type="entry name" value="cognate_SipW"/>
    <property type="match status" value="1"/>
</dbReference>
<keyword evidence="1" id="KW-0812">Transmembrane</keyword>
<gene>
    <name evidence="2" type="ORF">J2S17_000213</name>
</gene>
<reference evidence="2 3" key="1">
    <citation type="submission" date="2023-07" db="EMBL/GenBank/DDBJ databases">
        <title>Genomic Encyclopedia of Type Strains, Phase IV (KMG-IV): sequencing the most valuable type-strain genomes for metagenomic binning, comparative biology and taxonomic classification.</title>
        <authorList>
            <person name="Goeker M."/>
        </authorList>
    </citation>
    <scope>NUCLEOTIDE SEQUENCE [LARGE SCALE GENOMIC DNA]</scope>
    <source>
        <strain evidence="2 3">DSM 23494</strain>
    </source>
</reference>
<accession>A0ABU0AAR9</accession>
<dbReference type="Proteomes" id="UP001238088">
    <property type="component" value="Unassembled WGS sequence"/>
</dbReference>
<keyword evidence="1" id="KW-0472">Membrane</keyword>
<evidence type="ECO:0000313" key="2">
    <source>
        <dbReference type="EMBL" id="MDQ0268344.1"/>
    </source>
</evidence>
<dbReference type="Pfam" id="PF12389">
    <property type="entry name" value="Peptidase_M73"/>
    <property type="match status" value="1"/>
</dbReference>
<evidence type="ECO:0000256" key="1">
    <source>
        <dbReference type="SAM" id="Phobius"/>
    </source>
</evidence>
<proteinExistence type="predicted"/>
<feature type="transmembrane region" description="Helical" evidence="1">
    <location>
        <begin position="21"/>
        <end position="41"/>
    </location>
</feature>
<dbReference type="EMBL" id="JAUSUB010000001">
    <property type="protein sequence ID" value="MDQ0268344.1"/>
    <property type="molecule type" value="Genomic_DNA"/>
</dbReference>
<comment type="caution">
    <text evidence="2">The sequence shown here is derived from an EMBL/GenBank/DDBJ whole genome shotgun (WGS) entry which is preliminary data.</text>
</comment>
<organism evidence="2 3">
    <name type="scientific">Cytobacillus purgationiresistens</name>
    <dbReference type="NCBI Taxonomy" id="863449"/>
    <lineage>
        <taxon>Bacteria</taxon>
        <taxon>Bacillati</taxon>
        <taxon>Bacillota</taxon>
        <taxon>Bacilli</taxon>
        <taxon>Bacillales</taxon>
        <taxon>Bacillaceae</taxon>
        <taxon>Cytobacillus</taxon>
    </lineage>
</organism>
<protein>
    <submittedName>
        <fullName evidence="2">Spore coat-associated protein N</fullName>
    </submittedName>
</protein>